<comment type="caution">
    <text evidence="1">The sequence shown here is derived from an EMBL/GenBank/DDBJ whole genome shotgun (WGS) entry which is preliminary data.</text>
</comment>
<sequence length="204" mass="23030">MTPRLDPKHALQDYLQRARDALVWKAEGLSERDLRLPRTATGTNLLGLIKHCVAVEVGYLGYTFDRPWPDLDEIPWLRSWVDPKTPEIAEEDLYATRDESAAWLIDLYRRAWAHGDATIAALDLDSPGRVPWWPAERADVDLHLVLVHLLAELHRHAGHADIVREGVDGQAGVGKAHSNLWTAEDDRPAYVARLREIAEGFPAQ</sequence>
<dbReference type="EMBL" id="SGWX01000001">
    <property type="protein sequence ID" value="RZS62546.1"/>
    <property type="molecule type" value="Genomic_DNA"/>
</dbReference>
<dbReference type="SUPFAM" id="SSF109854">
    <property type="entry name" value="DinB/YfiT-like putative metalloenzymes"/>
    <property type="match status" value="1"/>
</dbReference>
<reference evidence="1 2" key="1">
    <citation type="submission" date="2019-02" db="EMBL/GenBank/DDBJ databases">
        <title>Sequencing the genomes of 1000 actinobacteria strains.</title>
        <authorList>
            <person name="Klenk H.-P."/>
        </authorList>
    </citation>
    <scope>NUCLEOTIDE SEQUENCE [LARGE SCALE GENOMIC DNA]</scope>
    <source>
        <strain evidence="1 2">DSM 16932</strain>
    </source>
</reference>
<keyword evidence="2" id="KW-1185">Reference proteome</keyword>
<evidence type="ECO:0000313" key="1">
    <source>
        <dbReference type="EMBL" id="RZS62546.1"/>
    </source>
</evidence>
<gene>
    <name evidence="1" type="ORF">EV386_2882</name>
</gene>
<dbReference type="OrthoDB" id="4548523at2"/>
<evidence type="ECO:0000313" key="2">
    <source>
        <dbReference type="Proteomes" id="UP000293852"/>
    </source>
</evidence>
<dbReference type="RefSeq" id="WP_130416031.1">
    <property type="nucleotide sequence ID" value="NZ_SGWX01000001.1"/>
</dbReference>
<dbReference type="Gene3D" id="1.20.120.450">
    <property type="entry name" value="dinb family like domain"/>
    <property type="match status" value="1"/>
</dbReference>
<accession>A0A4Q7M3P3</accession>
<dbReference type="InterPro" id="IPR034660">
    <property type="entry name" value="DinB/YfiT-like"/>
</dbReference>
<protein>
    <submittedName>
        <fullName evidence="1">Uncharacterized protein DUF664</fullName>
    </submittedName>
</protein>
<organism evidence="1 2">
    <name type="scientific">Xylanimonas ulmi</name>
    <dbReference type="NCBI Taxonomy" id="228973"/>
    <lineage>
        <taxon>Bacteria</taxon>
        <taxon>Bacillati</taxon>
        <taxon>Actinomycetota</taxon>
        <taxon>Actinomycetes</taxon>
        <taxon>Micrococcales</taxon>
        <taxon>Promicromonosporaceae</taxon>
        <taxon>Xylanimonas</taxon>
    </lineage>
</organism>
<proteinExistence type="predicted"/>
<dbReference type="AlphaFoldDB" id="A0A4Q7M3P3"/>
<dbReference type="InterPro" id="IPR007061">
    <property type="entry name" value="MST-like"/>
</dbReference>
<dbReference type="Pfam" id="PF04978">
    <property type="entry name" value="MST"/>
    <property type="match status" value="1"/>
</dbReference>
<dbReference type="Proteomes" id="UP000293852">
    <property type="component" value="Unassembled WGS sequence"/>
</dbReference>
<name>A0A4Q7M3P3_9MICO</name>